<evidence type="ECO:0000256" key="3">
    <source>
        <dbReference type="ARBA" id="ARBA00022898"/>
    </source>
</evidence>
<dbReference type="InterPro" id="IPR009006">
    <property type="entry name" value="Ala_racemase/Decarboxylase_C"/>
</dbReference>
<evidence type="ECO:0000256" key="2">
    <source>
        <dbReference type="ARBA" id="ARBA00022793"/>
    </source>
</evidence>
<dbReference type="PRINTS" id="PR01181">
    <property type="entry name" value="DAPDCRBXLASE"/>
</dbReference>
<dbReference type="AlphaFoldDB" id="C6C6L3"/>
<protein>
    <recommendedName>
        <fullName evidence="5 8">Diaminopimelate decarboxylase</fullName>
        <ecNumber evidence="5 8">4.1.1.20</ecNumber>
    </recommendedName>
</protein>
<dbReference type="InterPro" id="IPR000183">
    <property type="entry name" value="Orn/DAP/Arg_de-COase"/>
</dbReference>
<dbReference type="Pfam" id="PF00278">
    <property type="entry name" value="Orn_DAP_Arg_deC"/>
    <property type="match status" value="1"/>
</dbReference>
<comment type="cofactor">
    <cofactor evidence="1 6 8">
        <name>pyridoxal 5'-phosphate</name>
        <dbReference type="ChEBI" id="CHEBI:597326"/>
    </cofactor>
</comment>
<dbReference type="InterPro" id="IPR002986">
    <property type="entry name" value="DAP_deCOOHase_LysA"/>
</dbReference>
<accession>C6C6L3</accession>
<dbReference type="PANTHER" id="PTHR43727:SF2">
    <property type="entry name" value="GROUP IV DECARBOXYLASE"/>
    <property type="match status" value="1"/>
</dbReference>
<evidence type="ECO:0000256" key="7">
    <source>
        <dbReference type="RuleBase" id="RU003737"/>
    </source>
</evidence>
<comment type="catalytic activity">
    <reaction evidence="8">
        <text>meso-2,6-diaminopimelate + H(+) = L-lysine + CO2</text>
        <dbReference type="Rhea" id="RHEA:15101"/>
        <dbReference type="ChEBI" id="CHEBI:15378"/>
        <dbReference type="ChEBI" id="CHEBI:16526"/>
        <dbReference type="ChEBI" id="CHEBI:32551"/>
        <dbReference type="ChEBI" id="CHEBI:57791"/>
        <dbReference type="EC" id="4.1.1.20"/>
    </reaction>
</comment>
<dbReference type="CDD" id="cd06839">
    <property type="entry name" value="PLPDE_III_Btrk_like"/>
    <property type="match status" value="1"/>
</dbReference>
<evidence type="ECO:0000256" key="1">
    <source>
        <dbReference type="ARBA" id="ARBA00001933"/>
    </source>
</evidence>
<evidence type="ECO:0000313" key="11">
    <source>
        <dbReference type="EMBL" id="ACS83932.1"/>
    </source>
</evidence>
<evidence type="ECO:0000256" key="8">
    <source>
        <dbReference type="RuleBase" id="RU003738"/>
    </source>
</evidence>
<dbReference type="InterPro" id="IPR022643">
    <property type="entry name" value="De-COase2_C"/>
</dbReference>
<keyword evidence="12" id="KW-1185">Reference proteome</keyword>
<keyword evidence="2 8" id="KW-0210">Decarboxylase</keyword>
<dbReference type="UniPathway" id="UPA00034">
    <property type="reaction ID" value="UER00027"/>
</dbReference>
<feature type="active site" description="Proton donor" evidence="6">
    <location>
        <position position="355"/>
    </location>
</feature>
<evidence type="ECO:0000256" key="5">
    <source>
        <dbReference type="NCBIfam" id="TIGR01048"/>
    </source>
</evidence>
<evidence type="ECO:0000259" key="9">
    <source>
        <dbReference type="Pfam" id="PF00278"/>
    </source>
</evidence>
<dbReference type="EMBL" id="CP001654">
    <property type="protein sequence ID" value="ACS83932.1"/>
    <property type="molecule type" value="Genomic_DNA"/>
</dbReference>
<keyword evidence="8" id="KW-0457">Lysine biosynthesis</keyword>
<dbReference type="Gene3D" id="2.40.37.10">
    <property type="entry name" value="Lyase, Ornithine Decarboxylase, Chain A, domain 1"/>
    <property type="match status" value="1"/>
</dbReference>
<dbReference type="KEGG" id="dda:Dd703_0113"/>
<proteinExistence type="inferred from homology"/>
<keyword evidence="8" id="KW-0028">Amino-acid biosynthesis</keyword>
<feature type="modified residue" description="N6-(pyridoxal phosphate)lysine" evidence="6">
    <location>
        <position position="62"/>
    </location>
</feature>
<dbReference type="PRINTS" id="PR01179">
    <property type="entry name" value="ODADCRBXLASE"/>
</dbReference>
<dbReference type="InterPro" id="IPR029066">
    <property type="entry name" value="PLP-binding_barrel"/>
</dbReference>
<keyword evidence="3 6" id="KW-0663">Pyridoxal phosphate</keyword>
<dbReference type="PANTHER" id="PTHR43727">
    <property type="entry name" value="DIAMINOPIMELATE DECARBOXYLASE"/>
    <property type="match status" value="1"/>
</dbReference>
<dbReference type="GO" id="GO:0008836">
    <property type="term" value="F:diaminopimelate decarboxylase activity"/>
    <property type="evidence" value="ECO:0007669"/>
    <property type="project" value="UniProtKB-UniRule"/>
</dbReference>
<dbReference type="SUPFAM" id="SSF51419">
    <property type="entry name" value="PLP-binding barrel"/>
    <property type="match status" value="1"/>
</dbReference>
<feature type="domain" description="Orn/DAP/Arg decarboxylase 2 N-terminal" evidence="10">
    <location>
        <begin position="38"/>
        <end position="288"/>
    </location>
</feature>
<evidence type="ECO:0000313" key="12">
    <source>
        <dbReference type="Proteomes" id="UP000002734"/>
    </source>
</evidence>
<organism evidence="11 12">
    <name type="scientific">Musicola paradisiaca (strain Ech703)</name>
    <name type="common">Dickeya paradisiaca</name>
    <name type="synonym">Dickeya dadantii</name>
    <dbReference type="NCBI Taxonomy" id="579405"/>
    <lineage>
        <taxon>Bacteria</taxon>
        <taxon>Pseudomonadati</taxon>
        <taxon>Pseudomonadota</taxon>
        <taxon>Gammaproteobacteria</taxon>
        <taxon>Enterobacterales</taxon>
        <taxon>Pectobacteriaceae</taxon>
        <taxon>Musicola</taxon>
    </lineage>
</organism>
<comment type="similarity">
    <text evidence="7">Belongs to the Orn/Lys/Arg decarboxylase class-II family.</text>
</comment>
<dbReference type="EC" id="4.1.1.20" evidence="5 8"/>
<dbReference type="GO" id="GO:0009089">
    <property type="term" value="P:lysine biosynthetic process via diaminopimelate"/>
    <property type="evidence" value="ECO:0007669"/>
    <property type="project" value="UniProtKB-UniRule"/>
</dbReference>
<dbReference type="HOGENOM" id="CLU_026444_0_3_6"/>
<dbReference type="eggNOG" id="COG0019">
    <property type="taxonomic scope" value="Bacteria"/>
</dbReference>
<name>C6C6L3_MUSP7</name>
<dbReference type="Pfam" id="PF02784">
    <property type="entry name" value="Orn_Arg_deC_N"/>
    <property type="match status" value="1"/>
</dbReference>
<feature type="domain" description="Orn/DAP/Arg decarboxylase 2 C-terminal" evidence="9">
    <location>
        <begin position="32"/>
        <end position="382"/>
    </location>
</feature>
<evidence type="ECO:0000259" key="10">
    <source>
        <dbReference type="Pfam" id="PF02784"/>
    </source>
</evidence>
<keyword evidence="4 8" id="KW-0456">Lyase</keyword>
<evidence type="ECO:0000256" key="4">
    <source>
        <dbReference type="ARBA" id="ARBA00023239"/>
    </source>
</evidence>
<comment type="pathway">
    <text evidence="8">Amino-acid biosynthesis; L-lysine biosynthesis via DAP pathway; L-lysine from DL-2,6-diaminopimelate: step 1/1.</text>
</comment>
<dbReference type="RefSeq" id="WP_012763755.1">
    <property type="nucleotide sequence ID" value="NC_012880.1"/>
</dbReference>
<evidence type="ECO:0000256" key="6">
    <source>
        <dbReference type="PIRSR" id="PIRSR600183-50"/>
    </source>
</evidence>
<dbReference type="InterPro" id="IPR022644">
    <property type="entry name" value="De-COase2_N"/>
</dbReference>
<gene>
    <name evidence="11" type="ordered locus">Dd703_0113</name>
</gene>
<dbReference type="Gene3D" id="3.20.20.10">
    <property type="entry name" value="Alanine racemase"/>
    <property type="match status" value="1"/>
</dbReference>
<sequence length="442" mass="47872">MHEPEPGAPCFDEGNIDGVAVSDIASRIGTPFYVYSARQLRRQFGQLRQRLPSNIDIYYSLKANPNLSVVNLLVTEGAGCEVCSPTELETALAAGVAPQRVLYVGPGKSLAALEHAIDKQVRAIVAESIAELDAINRQAAASGSVQTVALRINPDFNVEHARLVMSGKPTQFGLSLENAHAALASLSRWPFIALRGFHIYLGTRILNAQAIADNTRHILQLARALRDRYRLSLDFVDVGGGFGVPYFPKEQPLDLPQLGDALTRIADDFAAQAPDTRIIIELGRYLVAEAGMFVTRVNTLKTAGDKQFAVCDGGANCHSAAAGLNSMLRKNFPLRRLGDNRQRPTQRYQVSGPLCTPTDLLGDNVLLPELTVGDLIGITHSGAYGLTASPGHFLSFGYPAEIMVDGDRVLLIRQPETSRQLLERQRPQPLMSAATVAVKDDA</sequence>
<reference evidence="11" key="1">
    <citation type="submission" date="2009-06" db="EMBL/GenBank/DDBJ databases">
        <title>Complete sequence of Dickeya dadantii Ech703.</title>
        <authorList>
            <consortium name="US DOE Joint Genome Institute"/>
            <person name="Lucas S."/>
            <person name="Copeland A."/>
            <person name="Lapidus A."/>
            <person name="Glavina del Rio T."/>
            <person name="Dalin E."/>
            <person name="Tice H."/>
            <person name="Bruce D."/>
            <person name="Goodwin L."/>
            <person name="Pitluck S."/>
            <person name="Chertkov O."/>
            <person name="Brettin T."/>
            <person name="Detter J.C."/>
            <person name="Han C."/>
            <person name="Larimer F."/>
            <person name="Land M."/>
            <person name="Hauser L."/>
            <person name="Kyrpides N."/>
            <person name="Mikhailova N."/>
            <person name="Balakrishnan V."/>
            <person name="Glasner J."/>
            <person name="Perna N.T."/>
        </authorList>
    </citation>
    <scope>NUCLEOTIDE SEQUENCE [LARGE SCALE GENOMIC DNA]</scope>
    <source>
        <strain evidence="11">Ech703</strain>
    </source>
</reference>
<dbReference type="Proteomes" id="UP000002734">
    <property type="component" value="Chromosome"/>
</dbReference>
<dbReference type="STRING" id="579405.Dd703_0113"/>
<dbReference type="SUPFAM" id="SSF50621">
    <property type="entry name" value="Alanine racemase C-terminal domain-like"/>
    <property type="match status" value="1"/>
</dbReference>
<dbReference type="FunFam" id="3.20.20.10:FF:000003">
    <property type="entry name" value="Diaminopimelate decarboxylase"/>
    <property type="match status" value="1"/>
</dbReference>
<dbReference type="NCBIfam" id="TIGR01048">
    <property type="entry name" value="lysA"/>
    <property type="match status" value="1"/>
</dbReference>